<dbReference type="InterPro" id="IPR038354">
    <property type="entry name" value="VKOR_sf"/>
</dbReference>
<dbReference type="CDD" id="cd12922">
    <property type="entry name" value="VKOR_5"/>
    <property type="match status" value="1"/>
</dbReference>
<proteinExistence type="inferred from homology"/>
<comment type="subcellular location">
    <subcellularLocation>
        <location evidence="1">Membrane</location>
        <topology evidence="1">Multi-pass membrane protein</topology>
    </subcellularLocation>
</comment>
<dbReference type="Proteomes" id="UP001330812">
    <property type="component" value="Chromosome"/>
</dbReference>
<evidence type="ECO:0000259" key="11">
    <source>
        <dbReference type="SMART" id="SM00756"/>
    </source>
</evidence>
<dbReference type="EMBL" id="CP142149">
    <property type="protein sequence ID" value="WSE32137.1"/>
    <property type="molecule type" value="Genomic_DNA"/>
</dbReference>
<evidence type="ECO:0000256" key="9">
    <source>
        <dbReference type="ARBA" id="ARBA00023284"/>
    </source>
</evidence>
<comment type="similarity">
    <text evidence="2">Belongs to the VKOR family.</text>
</comment>
<dbReference type="InterPro" id="IPR041714">
    <property type="entry name" value="VKOR_Actinobacteria"/>
</dbReference>
<feature type="transmembrane region" description="Helical" evidence="10">
    <location>
        <begin position="9"/>
        <end position="29"/>
    </location>
</feature>
<reference evidence="12 13" key="1">
    <citation type="journal article" date="2015" name="Int. J. Syst. Evol. Microbiol.">
        <title>Amycolatopsis rhabdoformis sp. nov., an actinomycete isolated from a tropical forest soil.</title>
        <authorList>
            <person name="Souza W.R."/>
            <person name="Silva R.E."/>
            <person name="Goodfellow M."/>
            <person name="Busarakam K."/>
            <person name="Figueiro F.S."/>
            <person name="Ferreira D."/>
            <person name="Rodrigues-Filho E."/>
            <person name="Moraes L.A.B."/>
            <person name="Zucchi T.D."/>
        </authorList>
    </citation>
    <scope>NUCLEOTIDE SEQUENCE [LARGE SCALE GENOMIC DNA]</scope>
    <source>
        <strain evidence="12 13">NCIMB 14900</strain>
    </source>
</reference>
<name>A0ABZ1ID08_9PSEU</name>
<feature type="transmembrane region" description="Helical" evidence="10">
    <location>
        <begin position="122"/>
        <end position="143"/>
    </location>
</feature>
<keyword evidence="9" id="KW-0676">Redox-active center</keyword>
<keyword evidence="13" id="KW-1185">Reference proteome</keyword>
<feature type="domain" description="Vitamin K epoxide reductase" evidence="11">
    <location>
        <begin position="6"/>
        <end position="147"/>
    </location>
</feature>
<sequence>MTRPVARGLAWLYLVGGGLGLVAAITLTLEKIARLIDPSYVPSCSINPVLSCGSVMDSAQAAAFGFPNPVIGVAAFPVVVTFGAALLTGYAPPRWVWAGMQLGSLFGVGFVHWLIAQSLHHIHALCPYCIVVWIVTIAIFWYTTLHTLGGTRLGAAVRRVHSGVLALWYVVIVVLVLVEFRSYWSTLL</sequence>
<evidence type="ECO:0000313" key="12">
    <source>
        <dbReference type="EMBL" id="WSE32137.1"/>
    </source>
</evidence>
<dbReference type="SMART" id="SM00756">
    <property type="entry name" value="VKc"/>
    <property type="match status" value="1"/>
</dbReference>
<gene>
    <name evidence="12" type="ORF">VSH64_08450</name>
</gene>
<dbReference type="Gene3D" id="1.20.1440.130">
    <property type="entry name" value="VKOR domain"/>
    <property type="match status" value="1"/>
</dbReference>
<keyword evidence="5 10" id="KW-1133">Transmembrane helix</keyword>
<accession>A0ABZ1ID08</accession>
<dbReference type="RefSeq" id="WP_326834945.1">
    <property type="nucleotide sequence ID" value="NZ_CP142149.1"/>
</dbReference>
<feature type="transmembrane region" description="Helical" evidence="10">
    <location>
        <begin position="95"/>
        <end position="116"/>
    </location>
</feature>
<dbReference type="InterPro" id="IPR012932">
    <property type="entry name" value="VKOR"/>
</dbReference>
<keyword evidence="8" id="KW-1015">Disulfide bond</keyword>
<organism evidence="12 13">
    <name type="scientific">Amycolatopsis rhabdoformis</name>
    <dbReference type="NCBI Taxonomy" id="1448059"/>
    <lineage>
        <taxon>Bacteria</taxon>
        <taxon>Bacillati</taxon>
        <taxon>Actinomycetota</taxon>
        <taxon>Actinomycetes</taxon>
        <taxon>Pseudonocardiales</taxon>
        <taxon>Pseudonocardiaceae</taxon>
        <taxon>Amycolatopsis</taxon>
    </lineage>
</organism>
<keyword evidence="6" id="KW-0560">Oxidoreductase</keyword>
<evidence type="ECO:0000256" key="2">
    <source>
        <dbReference type="ARBA" id="ARBA00006214"/>
    </source>
</evidence>
<keyword evidence="4" id="KW-0874">Quinone</keyword>
<evidence type="ECO:0000313" key="13">
    <source>
        <dbReference type="Proteomes" id="UP001330812"/>
    </source>
</evidence>
<evidence type="ECO:0000256" key="4">
    <source>
        <dbReference type="ARBA" id="ARBA00022719"/>
    </source>
</evidence>
<keyword evidence="3 10" id="KW-0812">Transmembrane</keyword>
<evidence type="ECO:0000256" key="6">
    <source>
        <dbReference type="ARBA" id="ARBA00023002"/>
    </source>
</evidence>
<feature type="transmembrane region" description="Helical" evidence="10">
    <location>
        <begin position="164"/>
        <end position="184"/>
    </location>
</feature>
<evidence type="ECO:0000256" key="10">
    <source>
        <dbReference type="SAM" id="Phobius"/>
    </source>
</evidence>
<evidence type="ECO:0000256" key="8">
    <source>
        <dbReference type="ARBA" id="ARBA00023157"/>
    </source>
</evidence>
<protein>
    <submittedName>
        <fullName evidence="12">Vitamin K epoxide reductase family protein</fullName>
    </submittedName>
</protein>
<evidence type="ECO:0000256" key="5">
    <source>
        <dbReference type="ARBA" id="ARBA00022989"/>
    </source>
</evidence>
<evidence type="ECO:0000256" key="3">
    <source>
        <dbReference type="ARBA" id="ARBA00022692"/>
    </source>
</evidence>
<keyword evidence="7 10" id="KW-0472">Membrane</keyword>
<evidence type="ECO:0000256" key="1">
    <source>
        <dbReference type="ARBA" id="ARBA00004141"/>
    </source>
</evidence>
<feature type="transmembrane region" description="Helical" evidence="10">
    <location>
        <begin position="70"/>
        <end position="88"/>
    </location>
</feature>
<evidence type="ECO:0000256" key="7">
    <source>
        <dbReference type="ARBA" id="ARBA00023136"/>
    </source>
</evidence>
<dbReference type="Pfam" id="PF07884">
    <property type="entry name" value="VKOR"/>
    <property type="match status" value="1"/>
</dbReference>